<accession>Q2Z0B8</accession>
<sequence>MTWVLLAANIAVAGFFMGRSHWPSSGADQTAPMNVDRLSLRSQAGTPSNEVPSSRAEEAKALCVEWRGLNKDEFALVREQLKALAGERVMSFTEVPLNMRHWVIFPPLPSPESAEAKLKELVAAGLKDAFVVKDEAWRNAISLGLYANAESAQRRVSEVEALGVLGTRVELQARQGTDYYFVIRSEDLDALKSLSGIKQAYPNSQQSRVACPS</sequence>
<proteinExistence type="predicted"/>
<evidence type="ECO:0000313" key="1">
    <source>
        <dbReference type="EMBL" id="CAI78482.1"/>
    </source>
</evidence>
<evidence type="ECO:0008006" key="2">
    <source>
        <dbReference type="Google" id="ProtNLM"/>
    </source>
</evidence>
<organism evidence="1">
    <name type="scientific">uncultured beta proteobacterium</name>
    <dbReference type="NCBI Taxonomy" id="86027"/>
    <lineage>
        <taxon>Bacteria</taxon>
        <taxon>Pseudomonadati</taxon>
        <taxon>Pseudomonadota</taxon>
        <taxon>Betaproteobacteria</taxon>
        <taxon>environmental samples</taxon>
    </lineage>
</organism>
<dbReference type="EMBL" id="AJ937761">
    <property type="protein sequence ID" value="CAI78482.1"/>
    <property type="molecule type" value="Genomic_DNA"/>
</dbReference>
<name>Q2Z0B8_9PROT</name>
<protein>
    <recommendedName>
        <fullName evidence="2">SPOR domain-containing protein</fullName>
    </recommendedName>
</protein>
<reference evidence="1" key="1">
    <citation type="journal article" date="2005" name="Environ. Microbiol.">
        <title>Lateral gene transfer and phylogenetic assignment of environmental fosmid clones.</title>
        <authorList>
            <person name="Nesbo C.L."/>
            <person name="Boucher Y."/>
            <person name="Dlutek M."/>
            <person name="Doolittle F.W."/>
        </authorList>
    </citation>
    <scope>NUCLEOTIDE SEQUENCE</scope>
</reference>
<dbReference type="AlphaFoldDB" id="Q2Z0B8"/>